<dbReference type="KEGG" id="cbw:RR42_m1744"/>
<keyword evidence="1" id="KW-0732">Signal</keyword>
<name>A0A0C4YED4_9BURK</name>
<dbReference type="EMBL" id="CP010536">
    <property type="protein sequence ID" value="AJG19141.1"/>
    <property type="molecule type" value="Genomic_DNA"/>
</dbReference>
<dbReference type="STRING" id="68895.RR42_m1744"/>
<dbReference type="RefSeq" id="WP_043345807.1">
    <property type="nucleotide sequence ID" value="NZ_CP010536.1"/>
</dbReference>
<evidence type="ECO:0000313" key="2">
    <source>
        <dbReference type="EMBL" id="AJG19141.1"/>
    </source>
</evidence>
<evidence type="ECO:0000313" key="3">
    <source>
        <dbReference type="Proteomes" id="UP000031843"/>
    </source>
</evidence>
<dbReference type="AlphaFoldDB" id="A0A0C4YED4"/>
<feature type="chain" id="PRO_5002185640" description="DUF4410 domain-containing protein" evidence="1">
    <location>
        <begin position="22"/>
        <end position="176"/>
    </location>
</feature>
<keyword evidence="3" id="KW-1185">Reference proteome</keyword>
<dbReference type="Proteomes" id="UP000031843">
    <property type="component" value="Chromosome main"/>
</dbReference>
<dbReference type="InterPro" id="IPR025522">
    <property type="entry name" value="DUF4410"/>
</dbReference>
<organism evidence="2 3">
    <name type="scientific">Cupriavidus basilensis</name>
    <dbReference type="NCBI Taxonomy" id="68895"/>
    <lineage>
        <taxon>Bacteria</taxon>
        <taxon>Pseudomonadati</taxon>
        <taxon>Pseudomonadota</taxon>
        <taxon>Betaproteobacteria</taxon>
        <taxon>Burkholderiales</taxon>
        <taxon>Burkholderiaceae</taxon>
        <taxon>Cupriavidus</taxon>
    </lineage>
</organism>
<gene>
    <name evidence="2" type="ORF">RR42_m1744</name>
</gene>
<accession>A0A0C4YED4</accession>
<feature type="signal peptide" evidence="1">
    <location>
        <begin position="1"/>
        <end position="21"/>
    </location>
</feature>
<dbReference type="Pfam" id="PF14366">
    <property type="entry name" value="DUF4410"/>
    <property type="match status" value="1"/>
</dbReference>
<evidence type="ECO:0000256" key="1">
    <source>
        <dbReference type="SAM" id="SignalP"/>
    </source>
</evidence>
<sequence>MRIFSASALALTGLFALEGCASYLAAKESVSDLHPVAGMSGRMPLQVQACVDRTGYAGRDLGREATEALTAKLKEAAGFELEPDGRYVLTCDISAFEEGSAFKRWLLPSWGTTSGQVAVMITDSATGETIALVRGRATVQAGGLYSVGADKIILASAIDDVVRQLRLLAPDFVPGK</sequence>
<proteinExistence type="predicted"/>
<reference evidence="2 3" key="1">
    <citation type="journal article" date="2015" name="Genome Announc.">
        <title>Complete Genome Sequence of Cupriavidus basilensis 4G11, Isolated from the Oak Ridge Field Research Center Site.</title>
        <authorList>
            <person name="Ray J."/>
            <person name="Waters R.J."/>
            <person name="Skerker J.M."/>
            <person name="Kuehl J.V."/>
            <person name="Price M.N."/>
            <person name="Huang J."/>
            <person name="Chakraborty R."/>
            <person name="Arkin A.P."/>
            <person name="Deutschbauer A."/>
        </authorList>
    </citation>
    <scope>NUCLEOTIDE SEQUENCE [LARGE SCALE GENOMIC DNA]</scope>
    <source>
        <strain evidence="2">4G11</strain>
    </source>
</reference>
<evidence type="ECO:0008006" key="4">
    <source>
        <dbReference type="Google" id="ProtNLM"/>
    </source>
</evidence>
<protein>
    <recommendedName>
        <fullName evidence="4">DUF4410 domain-containing protein</fullName>
    </recommendedName>
</protein>